<accession>A0AAX6IGC6</accession>
<reference evidence="2" key="1">
    <citation type="journal article" date="2023" name="GigaByte">
        <title>Genome assembly of the bearded iris, Iris pallida Lam.</title>
        <authorList>
            <person name="Bruccoleri R.E."/>
            <person name="Oakeley E.J."/>
            <person name="Faust A.M.E."/>
            <person name="Altorfer M."/>
            <person name="Dessus-Babus S."/>
            <person name="Burckhardt D."/>
            <person name="Oertli M."/>
            <person name="Naumann U."/>
            <person name="Petersen F."/>
            <person name="Wong J."/>
        </authorList>
    </citation>
    <scope>NUCLEOTIDE SEQUENCE</scope>
    <source>
        <strain evidence="2">GSM-AAB239-AS_SAM_17_03QT</strain>
    </source>
</reference>
<comment type="caution">
    <text evidence="2">The sequence shown here is derived from an EMBL/GenBank/DDBJ whole genome shotgun (WGS) entry which is preliminary data.</text>
</comment>
<keyword evidence="1" id="KW-1133">Transmembrane helix</keyword>
<reference evidence="2" key="2">
    <citation type="submission" date="2023-04" db="EMBL/GenBank/DDBJ databases">
        <authorList>
            <person name="Bruccoleri R.E."/>
            <person name="Oakeley E.J."/>
            <person name="Faust A.-M."/>
            <person name="Dessus-Babus S."/>
            <person name="Altorfer M."/>
            <person name="Burckhardt D."/>
            <person name="Oertli M."/>
            <person name="Naumann U."/>
            <person name="Petersen F."/>
            <person name="Wong J."/>
        </authorList>
    </citation>
    <scope>NUCLEOTIDE SEQUENCE</scope>
    <source>
        <strain evidence="2">GSM-AAB239-AS_SAM_17_03QT</strain>
        <tissue evidence="2">Leaf</tissue>
    </source>
</reference>
<proteinExistence type="predicted"/>
<dbReference type="EMBL" id="JANAVB010001800">
    <property type="protein sequence ID" value="KAJ6852390.1"/>
    <property type="molecule type" value="Genomic_DNA"/>
</dbReference>
<dbReference type="Pfam" id="PF03140">
    <property type="entry name" value="DUF247"/>
    <property type="match status" value="1"/>
</dbReference>
<organism evidence="2 3">
    <name type="scientific">Iris pallida</name>
    <name type="common">Sweet iris</name>
    <dbReference type="NCBI Taxonomy" id="29817"/>
    <lineage>
        <taxon>Eukaryota</taxon>
        <taxon>Viridiplantae</taxon>
        <taxon>Streptophyta</taxon>
        <taxon>Embryophyta</taxon>
        <taxon>Tracheophyta</taxon>
        <taxon>Spermatophyta</taxon>
        <taxon>Magnoliopsida</taxon>
        <taxon>Liliopsida</taxon>
        <taxon>Asparagales</taxon>
        <taxon>Iridaceae</taxon>
        <taxon>Iridoideae</taxon>
        <taxon>Irideae</taxon>
        <taxon>Iris</taxon>
    </lineage>
</organism>
<dbReference type="InterPro" id="IPR004158">
    <property type="entry name" value="DUF247_pln"/>
</dbReference>
<sequence>MSGSAVVDCVIDEDEEWVSSLRRRVEAVELRRRHGRDAVPRTIFRVPANIREGDPGAYEPRIISFGPFHRADPALQSTSRLKLRYLQKLLLRNRDASLEDYIGLVRGLEARARASYSEDIDMDSNAFVEMLLLDAGFIVEILLMQTDAYSYDDDDDEEEEEDDPVVTTNWTLPLIEYDMLMLENQIPYFVTEGVFELAARAAGSSLTELLLAFFDDLLPCGRTTAPSEEEAAPNKFHHVLHFLHSCIMPEQQEQQQQQARSKNKRSYNPLIYLKLHRVGRMSSNLYRRVLSSLSARSAGSSVSVPPLLLTPESIPSAVSLKEAGVEFEERKSDSFLDVAFRDGTMGIPALRVGHQTGSLFRNLIALEQCLPEVGTHVATYALLMDCLVDTGEDVALLHRRGCIVNGLGSGEEAALLFNRLCKEVTVEYGSCYLAGLFKDVGRHCGSRWNKWRAKLMHDYFSNPWAVLSLVGAVVLIFLTVVQTFLAVLSYFKPPS</sequence>
<evidence type="ECO:0000256" key="1">
    <source>
        <dbReference type="SAM" id="Phobius"/>
    </source>
</evidence>
<feature type="transmembrane region" description="Helical" evidence="1">
    <location>
        <begin position="464"/>
        <end position="491"/>
    </location>
</feature>
<dbReference type="PANTHER" id="PTHR31170:SF25">
    <property type="entry name" value="BNAA09G04570D PROTEIN"/>
    <property type="match status" value="1"/>
</dbReference>
<dbReference type="PANTHER" id="PTHR31170">
    <property type="entry name" value="BNAC04G53230D PROTEIN"/>
    <property type="match status" value="1"/>
</dbReference>
<gene>
    <name evidence="2" type="ORF">M6B38_255455</name>
</gene>
<protein>
    <submittedName>
        <fullName evidence="2">UPF0481 protein</fullName>
    </submittedName>
</protein>
<keyword evidence="3" id="KW-1185">Reference proteome</keyword>
<dbReference type="Proteomes" id="UP001140949">
    <property type="component" value="Unassembled WGS sequence"/>
</dbReference>
<name>A0AAX6IGC6_IRIPA</name>
<dbReference type="AlphaFoldDB" id="A0AAX6IGC6"/>
<evidence type="ECO:0000313" key="2">
    <source>
        <dbReference type="EMBL" id="KAJ6852390.1"/>
    </source>
</evidence>
<keyword evidence="1" id="KW-0472">Membrane</keyword>
<keyword evidence="1" id="KW-0812">Transmembrane</keyword>
<evidence type="ECO:0000313" key="3">
    <source>
        <dbReference type="Proteomes" id="UP001140949"/>
    </source>
</evidence>